<comment type="catalytic activity">
    <reaction evidence="13">
        <text>D-ribose + ATP = D-ribose 5-phosphate + ADP + H(+)</text>
        <dbReference type="Rhea" id="RHEA:13697"/>
        <dbReference type="ChEBI" id="CHEBI:15378"/>
        <dbReference type="ChEBI" id="CHEBI:30616"/>
        <dbReference type="ChEBI" id="CHEBI:47013"/>
        <dbReference type="ChEBI" id="CHEBI:78346"/>
        <dbReference type="ChEBI" id="CHEBI:456216"/>
        <dbReference type="EC" id="2.7.1.15"/>
    </reaction>
</comment>
<keyword evidence="12 13" id="KW-0119">Carbohydrate metabolism</keyword>
<sequence>MSDMKPPRVTVVGSANIDLVVRAPRLPLPGETLLGSAFQTVHGGKGANQAVAAARLGASVAMIGCVGDDAFGARLHDALAAERIDVTHLHRVAGVATGVAAITVGEGGANSIVVVPGANACVDTARIDAAGDAIAQAALLVCQLEMPLATVMHAIAYAAARRTPVLLNPAPAQPLPDALLAQVDYLVVNESEAESLTGIAVGDDASAVRAADALRAKGVRNVLVTLGARGVCWRGDAGSGHRRTQAVIAVDTTAAGDTFVGGFAAARAGGASMDDAIDFGQRAAAISVTRHGAQTSIPTRDEVTGARVAA</sequence>
<comment type="caution">
    <text evidence="13">Lacks conserved residue(s) required for the propagation of feature annotation.</text>
</comment>
<comment type="pathway">
    <text evidence="13">Carbohydrate metabolism; D-ribose degradation; D-ribose 5-phosphate from beta-D-ribopyranose: step 2/2.</text>
</comment>
<evidence type="ECO:0000256" key="5">
    <source>
        <dbReference type="ARBA" id="ARBA00022679"/>
    </source>
</evidence>
<comment type="cofactor">
    <cofactor evidence="13">
        <name>Mg(2+)</name>
        <dbReference type="ChEBI" id="CHEBI:18420"/>
    </cofactor>
    <text evidence="13">Requires a divalent cation, most likely magnesium in vivo, as an electrophilic catalyst to aid phosphoryl group transfer. It is the chelate of the metal and the nucleotide that is the actual substrate.</text>
</comment>
<comment type="similarity">
    <text evidence="13">Belongs to the carbohydrate kinase PfkB family. Ribokinase subfamily.</text>
</comment>
<comment type="function">
    <text evidence="13">Catalyzes the phosphorylation of ribose at O-5 in a reaction requiring ATP and magnesium. The resulting D-ribose-5-phosphate can then be used either for sythesis of nucleotides, histidine, and tryptophan, or as a component of the pentose phosphate pathway.</text>
</comment>
<evidence type="ECO:0000256" key="7">
    <source>
        <dbReference type="ARBA" id="ARBA00022741"/>
    </source>
</evidence>
<feature type="binding site" evidence="13">
    <location>
        <position position="296"/>
    </location>
    <ligand>
        <name>K(+)</name>
        <dbReference type="ChEBI" id="CHEBI:29103"/>
    </ligand>
</feature>
<dbReference type="InterPro" id="IPR011611">
    <property type="entry name" value="PfkB_dom"/>
</dbReference>
<feature type="active site" description="Proton acceptor" evidence="13">
    <location>
        <position position="257"/>
    </location>
</feature>
<dbReference type="PROSITE" id="PS00584">
    <property type="entry name" value="PFKB_KINASES_2"/>
    <property type="match status" value="1"/>
</dbReference>
<keyword evidence="8 13" id="KW-0418">Kinase</keyword>
<dbReference type="GO" id="GO:0005829">
    <property type="term" value="C:cytosol"/>
    <property type="evidence" value="ECO:0007669"/>
    <property type="project" value="TreeGrafter"/>
</dbReference>
<feature type="binding site" evidence="13">
    <location>
        <begin position="44"/>
        <end position="48"/>
    </location>
    <ligand>
        <name>substrate</name>
    </ligand>
</feature>
<dbReference type="InterPro" id="IPR029056">
    <property type="entry name" value="Ribokinase-like"/>
</dbReference>
<keyword evidence="5 13" id="KW-0808">Transferase</keyword>
<feature type="binding site" evidence="13">
    <location>
        <begin position="16"/>
        <end position="18"/>
    </location>
    <ligand>
        <name>substrate</name>
    </ligand>
</feature>
<dbReference type="EMBL" id="LPHB01000025">
    <property type="protein sequence ID" value="KWA65979.1"/>
    <property type="molecule type" value="Genomic_DNA"/>
</dbReference>
<evidence type="ECO:0000256" key="8">
    <source>
        <dbReference type="ARBA" id="ARBA00022777"/>
    </source>
</evidence>
<feature type="binding site" evidence="13">
    <location>
        <begin position="256"/>
        <end position="257"/>
    </location>
    <ligand>
        <name>ATP</name>
        <dbReference type="ChEBI" id="CHEBI:30616"/>
    </ligand>
</feature>
<organism evidence="15">
    <name type="scientific">Burkholderia stagnalis</name>
    <dbReference type="NCBI Taxonomy" id="1503054"/>
    <lineage>
        <taxon>Bacteria</taxon>
        <taxon>Pseudomonadati</taxon>
        <taxon>Pseudomonadota</taxon>
        <taxon>Betaproteobacteria</taxon>
        <taxon>Burkholderiales</taxon>
        <taxon>Burkholderiaceae</taxon>
        <taxon>Burkholderia</taxon>
        <taxon>Burkholderia cepacia complex</taxon>
    </lineage>
</organism>
<dbReference type="InterPro" id="IPR002139">
    <property type="entry name" value="Ribo/fructo_kinase"/>
</dbReference>
<feature type="binding site" evidence="13">
    <location>
        <position position="145"/>
    </location>
    <ligand>
        <name>substrate</name>
    </ligand>
</feature>
<dbReference type="UniPathway" id="UPA00916">
    <property type="reaction ID" value="UER00889"/>
</dbReference>
<feature type="binding site" evidence="13">
    <location>
        <position position="292"/>
    </location>
    <ligand>
        <name>K(+)</name>
        <dbReference type="ChEBI" id="CHEBI:29103"/>
    </ligand>
</feature>
<dbReference type="PRINTS" id="PR00990">
    <property type="entry name" value="RIBOKINASE"/>
</dbReference>
<dbReference type="Pfam" id="PF00294">
    <property type="entry name" value="PfkB"/>
    <property type="match status" value="1"/>
</dbReference>
<evidence type="ECO:0000313" key="15">
    <source>
        <dbReference type="EMBL" id="KWA65979.1"/>
    </source>
</evidence>
<dbReference type="AlphaFoldDB" id="A0A125I8F6"/>
<gene>
    <name evidence="13" type="primary">rbsK</name>
    <name evidence="15" type="ORF">WT44_07015</name>
</gene>
<feature type="domain" description="Carbohydrate kinase PfkB" evidence="14">
    <location>
        <begin position="8"/>
        <end position="300"/>
    </location>
</feature>
<evidence type="ECO:0000256" key="9">
    <source>
        <dbReference type="ARBA" id="ARBA00022840"/>
    </source>
</evidence>
<dbReference type="HAMAP" id="MF_01987">
    <property type="entry name" value="Ribokinase"/>
    <property type="match status" value="1"/>
</dbReference>
<dbReference type="NCBIfam" id="TIGR02152">
    <property type="entry name" value="D_ribokin_bact"/>
    <property type="match status" value="1"/>
</dbReference>
<keyword evidence="7 13" id="KW-0547">Nucleotide-binding</keyword>
<dbReference type="GO" id="GO:0019303">
    <property type="term" value="P:D-ribose catabolic process"/>
    <property type="evidence" value="ECO:0007669"/>
    <property type="project" value="UniProtKB-UniRule"/>
</dbReference>
<feature type="binding site" evidence="13">
    <location>
        <position position="253"/>
    </location>
    <ligand>
        <name>K(+)</name>
        <dbReference type="ChEBI" id="CHEBI:29103"/>
    </ligand>
</feature>
<proteinExistence type="inferred from homology"/>
<comment type="subunit">
    <text evidence="13">Homodimer.</text>
</comment>
<keyword evidence="10 13" id="KW-0460">Magnesium</keyword>
<dbReference type="RefSeq" id="WP_060149745.1">
    <property type="nucleotide sequence ID" value="NZ_LPGD01000073.1"/>
</dbReference>
<reference evidence="15 16" key="1">
    <citation type="submission" date="2015-11" db="EMBL/GenBank/DDBJ databases">
        <title>Expanding the genomic diversity of Burkholderia species for the development of highly accurate diagnostics.</title>
        <authorList>
            <person name="Sahl J."/>
            <person name="Keim P."/>
            <person name="Wagner D."/>
        </authorList>
    </citation>
    <scope>NUCLEOTIDE SEQUENCE [LARGE SCALE GENOMIC DNA]</scope>
    <source>
        <strain evidence="15 16">MSMB1960WGS</strain>
    </source>
</reference>
<comment type="activity regulation">
    <text evidence="13">Activated by a monovalent cation that binds near, but not in, the active site. The most likely occupant of the site in vivo is potassium. Ion binding induces a conformational change that may alter substrate affinity.</text>
</comment>
<keyword evidence="11 13" id="KW-0630">Potassium</keyword>
<feature type="binding site" evidence="13">
    <location>
        <position position="290"/>
    </location>
    <ligand>
        <name>K(+)</name>
        <dbReference type="ChEBI" id="CHEBI:29103"/>
    </ligand>
</feature>
<keyword evidence="6 13" id="KW-0479">Metal-binding</keyword>
<evidence type="ECO:0000256" key="6">
    <source>
        <dbReference type="ARBA" id="ARBA00022723"/>
    </source>
</evidence>
<evidence type="ECO:0000256" key="11">
    <source>
        <dbReference type="ARBA" id="ARBA00022958"/>
    </source>
</evidence>
<dbReference type="Gene3D" id="3.40.1190.20">
    <property type="match status" value="1"/>
</dbReference>
<dbReference type="PANTHER" id="PTHR10584:SF166">
    <property type="entry name" value="RIBOKINASE"/>
    <property type="match status" value="1"/>
</dbReference>
<evidence type="ECO:0000256" key="10">
    <source>
        <dbReference type="ARBA" id="ARBA00022842"/>
    </source>
</evidence>
<dbReference type="SUPFAM" id="SSF53613">
    <property type="entry name" value="Ribokinase-like"/>
    <property type="match status" value="1"/>
</dbReference>
<dbReference type="GO" id="GO:0004747">
    <property type="term" value="F:ribokinase activity"/>
    <property type="evidence" value="ECO:0007669"/>
    <property type="project" value="UniProtKB-UniRule"/>
</dbReference>
<name>A0A125I8F6_9BURK</name>
<feature type="binding site" evidence="13">
    <location>
        <position position="287"/>
    </location>
    <ligand>
        <name>K(+)</name>
        <dbReference type="ChEBI" id="CHEBI:29103"/>
    </ligand>
</feature>
<dbReference type="FunFam" id="3.40.1190.20:FF:000012">
    <property type="entry name" value="Ribokinase"/>
    <property type="match status" value="1"/>
</dbReference>
<evidence type="ECO:0000256" key="3">
    <source>
        <dbReference type="ARBA" id="ARBA00016943"/>
    </source>
</evidence>
<evidence type="ECO:0000256" key="4">
    <source>
        <dbReference type="ARBA" id="ARBA00022490"/>
    </source>
</evidence>
<feature type="binding site" evidence="13">
    <location>
        <position position="257"/>
    </location>
    <ligand>
        <name>substrate</name>
    </ligand>
</feature>
<comment type="caution">
    <text evidence="15">The sequence shown here is derived from an EMBL/GenBank/DDBJ whole genome shotgun (WGS) entry which is preliminary data.</text>
</comment>
<dbReference type="STRING" id="1503054.WT74_07370"/>
<comment type="similarity">
    <text evidence="1">Belongs to the carbohydrate kinase pfkB family.</text>
</comment>
<dbReference type="EC" id="2.7.1.15" evidence="2 13"/>
<dbReference type="GO" id="GO:0005524">
    <property type="term" value="F:ATP binding"/>
    <property type="evidence" value="ECO:0007669"/>
    <property type="project" value="UniProtKB-UniRule"/>
</dbReference>
<dbReference type="Proteomes" id="UP000068603">
    <property type="component" value="Unassembled WGS sequence"/>
</dbReference>
<evidence type="ECO:0000256" key="2">
    <source>
        <dbReference type="ARBA" id="ARBA00012035"/>
    </source>
</evidence>
<evidence type="ECO:0000256" key="12">
    <source>
        <dbReference type="ARBA" id="ARBA00023277"/>
    </source>
</evidence>
<feature type="binding site" evidence="13">
    <location>
        <position position="189"/>
    </location>
    <ligand>
        <name>ATP</name>
        <dbReference type="ChEBI" id="CHEBI:30616"/>
    </ligand>
</feature>
<keyword evidence="9 13" id="KW-0067">ATP-binding</keyword>
<evidence type="ECO:0000313" key="16">
    <source>
        <dbReference type="Proteomes" id="UP000068603"/>
    </source>
</evidence>
<comment type="subcellular location">
    <subcellularLocation>
        <location evidence="13">Cytoplasm</location>
    </subcellularLocation>
</comment>
<protein>
    <recommendedName>
        <fullName evidence="3 13">Ribokinase</fullName>
        <shortName evidence="13">RK</shortName>
        <ecNumber evidence="2 13">2.7.1.15</ecNumber>
    </recommendedName>
</protein>
<feature type="binding site" evidence="13">
    <location>
        <position position="251"/>
    </location>
    <ligand>
        <name>K(+)</name>
        <dbReference type="ChEBI" id="CHEBI:29103"/>
    </ligand>
</feature>
<dbReference type="InterPro" id="IPR002173">
    <property type="entry name" value="Carboh/pur_kinase_PfkB_CS"/>
</dbReference>
<dbReference type="PANTHER" id="PTHR10584">
    <property type="entry name" value="SUGAR KINASE"/>
    <property type="match status" value="1"/>
</dbReference>
<dbReference type="InterPro" id="IPR011877">
    <property type="entry name" value="Ribokinase"/>
</dbReference>
<evidence type="ECO:0000256" key="1">
    <source>
        <dbReference type="ARBA" id="ARBA00005380"/>
    </source>
</evidence>
<evidence type="ECO:0000259" key="14">
    <source>
        <dbReference type="Pfam" id="PF00294"/>
    </source>
</evidence>
<accession>A0A125I8F6</accession>
<feature type="binding site" evidence="13">
    <location>
        <begin position="225"/>
        <end position="230"/>
    </location>
    <ligand>
        <name>ATP</name>
        <dbReference type="ChEBI" id="CHEBI:30616"/>
    </ligand>
</feature>
<evidence type="ECO:0000256" key="13">
    <source>
        <dbReference type="HAMAP-Rule" id="MF_01987"/>
    </source>
</evidence>
<dbReference type="CDD" id="cd01174">
    <property type="entry name" value="ribokinase"/>
    <property type="match status" value="1"/>
</dbReference>
<keyword evidence="4 13" id="KW-0963">Cytoplasm</keyword>
<dbReference type="GO" id="GO:0046872">
    <property type="term" value="F:metal ion binding"/>
    <property type="evidence" value="ECO:0007669"/>
    <property type="project" value="UniProtKB-KW"/>
</dbReference>